<comment type="caution">
    <text evidence="1">The sequence shown here is derived from an EMBL/GenBank/DDBJ whole genome shotgun (WGS) entry which is preliminary data.</text>
</comment>
<name>A0ABR0KQB7_9PEZI</name>
<proteinExistence type="predicted"/>
<keyword evidence="2" id="KW-1185">Reference proteome</keyword>
<evidence type="ECO:0000313" key="1">
    <source>
        <dbReference type="EMBL" id="KAK5105838.1"/>
    </source>
</evidence>
<accession>A0ABR0KQB7</accession>
<protein>
    <submittedName>
        <fullName evidence="1">Radiation sensitive protein rad9</fullName>
        <ecNumber evidence="1">4.6.1.16</ecNumber>
    </submittedName>
</protein>
<dbReference type="EMBL" id="JAVRRA010025841">
    <property type="protein sequence ID" value="KAK5105838.1"/>
    <property type="molecule type" value="Genomic_DNA"/>
</dbReference>
<dbReference type="Proteomes" id="UP001357485">
    <property type="component" value="Unassembled WGS sequence"/>
</dbReference>
<organism evidence="1 2">
    <name type="scientific">Cryomyces antarcticus</name>
    <dbReference type="NCBI Taxonomy" id="329879"/>
    <lineage>
        <taxon>Eukaryota</taxon>
        <taxon>Fungi</taxon>
        <taxon>Dikarya</taxon>
        <taxon>Ascomycota</taxon>
        <taxon>Pezizomycotina</taxon>
        <taxon>Dothideomycetes</taxon>
        <taxon>Dothideomycetes incertae sedis</taxon>
        <taxon>Cryomyces</taxon>
    </lineage>
</organism>
<gene>
    <name evidence="1" type="primary">RAD9_2</name>
    <name evidence="1" type="ORF">LTR16_006494</name>
</gene>
<reference evidence="1 2" key="1">
    <citation type="submission" date="2023-08" db="EMBL/GenBank/DDBJ databases">
        <title>Black Yeasts Isolated from many extreme environments.</title>
        <authorList>
            <person name="Coleine C."/>
            <person name="Stajich J.E."/>
            <person name="Selbmann L."/>
        </authorList>
    </citation>
    <scope>NUCLEOTIDE SEQUENCE [LARGE SCALE GENOMIC DNA]</scope>
    <source>
        <strain evidence="1 2">CCFEE 536</strain>
    </source>
</reference>
<dbReference type="GO" id="GO:0000213">
    <property type="term" value="F:tRNA-intron lyase activity"/>
    <property type="evidence" value="ECO:0007669"/>
    <property type="project" value="UniProtKB-EC"/>
</dbReference>
<sequence length="116" mass="12784">MVDARPKLLDGRSVLLVTGKGRIEEKRKVYVFLTRALGAKRVAKAANIELAKNMLEEGQQDWDLVYVDGPEKQAEKFLFGTINGEVDSIVAAGAGKKRKRGDEDEQSLILGALLEQ</sequence>
<keyword evidence="1" id="KW-0456">Lyase</keyword>
<evidence type="ECO:0000313" key="2">
    <source>
        <dbReference type="Proteomes" id="UP001357485"/>
    </source>
</evidence>
<dbReference type="EC" id="4.6.1.16" evidence="1"/>